<organism evidence="2 3">
    <name type="scientific">Arthrobotrys flagrans</name>
    <name type="common">Nematode-trapping fungus</name>
    <name type="synonym">Trichothecium flagrans</name>
    <dbReference type="NCBI Taxonomy" id="97331"/>
    <lineage>
        <taxon>Eukaryota</taxon>
        <taxon>Fungi</taxon>
        <taxon>Dikarya</taxon>
        <taxon>Ascomycota</taxon>
        <taxon>Pezizomycotina</taxon>
        <taxon>Orbiliomycetes</taxon>
        <taxon>Orbiliales</taxon>
        <taxon>Orbiliaceae</taxon>
        <taxon>Arthrobotrys</taxon>
    </lineage>
</organism>
<dbReference type="GeneID" id="93589091"/>
<name>A0A436ZTR6_ARTFL</name>
<proteinExistence type="predicted"/>
<sequence length="281" mass="31146">MSSSSICIAISGPSSSGKTSISRLLRDAFTSTTLTTTPPTCTIIHADDFYITDSELPIVELGSTGQQVQDWDCPEALNFPLFLSSLRHAKRTGALPDSHQSFEVTHAVGVDESILKLANEAGGNGKEMILGLERKVVEWLRGVERDLGTKVERVVIVDGFLIFGKGVPEELKKEFDIKLMIRTPYEKAKQRREDRAGYTTVEGFWHDPPGYFELLVWPAYVKQHSYLFNNGDMNTGFLTEEALSSGLRTPAGTDLTLMQTLEWAVETLEHMKLGSKETSEA</sequence>
<feature type="domain" description="Phosphoribulokinase/uridine kinase" evidence="1">
    <location>
        <begin position="8"/>
        <end position="97"/>
    </location>
</feature>
<dbReference type="RefSeq" id="XP_067487898.1">
    <property type="nucleotide sequence ID" value="XM_067636263.1"/>
</dbReference>
<dbReference type="GO" id="GO:0005524">
    <property type="term" value="F:ATP binding"/>
    <property type="evidence" value="ECO:0007669"/>
    <property type="project" value="InterPro"/>
</dbReference>
<evidence type="ECO:0000313" key="3">
    <source>
        <dbReference type="Proteomes" id="UP000283090"/>
    </source>
</evidence>
<comment type="caution">
    <text evidence="2">The sequence shown here is derived from an EMBL/GenBank/DDBJ whole genome shotgun (WGS) entry which is preliminary data.</text>
</comment>
<dbReference type="Gene3D" id="3.40.50.300">
    <property type="entry name" value="P-loop containing nucleotide triphosphate hydrolases"/>
    <property type="match status" value="1"/>
</dbReference>
<keyword evidence="3" id="KW-1185">Reference proteome</keyword>
<dbReference type="CDD" id="cd02024">
    <property type="entry name" value="NRK1"/>
    <property type="match status" value="1"/>
</dbReference>
<dbReference type="AlphaFoldDB" id="A0A436ZTR6"/>
<dbReference type="PANTHER" id="PTHR10285">
    <property type="entry name" value="URIDINE KINASE"/>
    <property type="match status" value="1"/>
</dbReference>
<dbReference type="InterPro" id="IPR027417">
    <property type="entry name" value="P-loop_NTPase"/>
</dbReference>
<accession>A0A436ZTR6</accession>
<evidence type="ECO:0000259" key="1">
    <source>
        <dbReference type="Pfam" id="PF00485"/>
    </source>
</evidence>
<evidence type="ECO:0000313" key="2">
    <source>
        <dbReference type="EMBL" id="RVD82354.1"/>
    </source>
</evidence>
<dbReference type="InterPro" id="IPR006083">
    <property type="entry name" value="PRK/URK"/>
</dbReference>
<dbReference type="SUPFAM" id="SSF52540">
    <property type="entry name" value="P-loop containing nucleoside triphosphate hydrolases"/>
    <property type="match status" value="1"/>
</dbReference>
<dbReference type="EMBL" id="SAEB01000009">
    <property type="protein sequence ID" value="RVD82354.1"/>
    <property type="molecule type" value="Genomic_DNA"/>
</dbReference>
<dbReference type="OrthoDB" id="10041966at2759"/>
<protein>
    <recommendedName>
        <fullName evidence="1">Phosphoribulokinase/uridine kinase domain-containing protein</fullName>
    </recommendedName>
</protein>
<gene>
    <name evidence="2" type="ORF">DFL_006780</name>
</gene>
<dbReference type="Pfam" id="PF00485">
    <property type="entry name" value="PRK"/>
    <property type="match status" value="1"/>
</dbReference>
<dbReference type="STRING" id="97331.A0A436ZTR6"/>
<reference evidence="2 3" key="1">
    <citation type="submission" date="2019-01" db="EMBL/GenBank/DDBJ databases">
        <title>Intercellular communication is required for trap formation in the nematode-trapping fungus Duddingtonia flagrans.</title>
        <authorList>
            <person name="Youssar L."/>
            <person name="Wernet V."/>
            <person name="Hensel N."/>
            <person name="Hildebrandt H.-G."/>
            <person name="Fischer R."/>
        </authorList>
    </citation>
    <scope>NUCLEOTIDE SEQUENCE [LARGE SCALE GENOMIC DNA]</scope>
    <source>
        <strain evidence="2 3">CBS H-5679</strain>
    </source>
</reference>
<dbReference type="Proteomes" id="UP000283090">
    <property type="component" value="Unassembled WGS sequence"/>
</dbReference>
<dbReference type="VEuPathDB" id="FungiDB:DFL_006780"/>
<dbReference type="GO" id="GO:0016301">
    <property type="term" value="F:kinase activity"/>
    <property type="evidence" value="ECO:0007669"/>
    <property type="project" value="InterPro"/>
</dbReference>